<sequence>MRSILVFLISLIFSVLHAQKEYNQLDAKGLKHGLWKGVYEESKRPRYQGTFDHGKEIGLFQFFDDTQKGDVIATREFNSKDNSAYTIFYDQNKNKVSEGKVVNKLFEGEWKYYHFASAVLMTAENYKNGKLNGLRTVYFPNGKLAEQTNFVNNLKQGAYKKFTETGIVLEESFFKNNEYDGLAIFRNDSGIVVSQGMFSKGLKTGIWEVLENGKLVKKSSADLSIKSKSPQQK</sequence>
<proteinExistence type="predicted"/>
<dbReference type="EMBL" id="AP025184">
    <property type="protein sequence ID" value="BDB55636.1"/>
    <property type="molecule type" value="Genomic_DNA"/>
</dbReference>
<keyword evidence="2" id="KW-1185">Reference proteome</keyword>
<dbReference type="Proteomes" id="UP001319867">
    <property type="component" value="Chromosome"/>
</dbReference>
<evidence type="ECO:0000313" key="1">
    <source>
        <dbReference type="EMBL" id="BDB55636.1"/>
    </source>
</evidence>
<dbReference type="Pfam" id="PF07661">
    <property type="entry name" value="MORN_2"/>
    <property type="match status" value="2"/>
</dbReference>
<reference evidence="1 2" key="1">
    <citation type="journal article" date="2022" name="Int. J. Syst. Evol. Microbiol.">
        <title>Flavobacterium ammonificans sp. nov. and Flavobacterium ammoniigenes sp. nov., ammonifying bacteria isolated from surface river water.</title>
        <authorList>
            <person name="Watanabe K."/>
            <person name="Kitamura T."/>
            <person name="Ogata Y."/>
            <person name="Shindo C."/>
            <person name="Suda W."/>
        </authorList>
    </citation>
    <scope>NUCLEOTIDE SEQUENCE [LARGE SCALE GENOMIC DNA]</scope>
    <source>
        <strain evidence="1 2">GENT5</strain>
    </source>
</reference>
<organism evidence="1 2">
    <name type="scientific">Flavobacterium ammoniigenes</name>
    <dbReference type="NCBI Taxonomy" id="1751095"/>
    <lineage>
        <taxon>Bacteria</taxon>
        <taxon>Pseudomonadati</taxon>
        <taxon>Bacteroidota</taxon>
        <taxon>Flavobacteriia</taxon>
        <taxon>Flavobacteriales</taxon>
        <taxon>Flavobacteriaceae</taxon>
        <taxon>Flavobacterium</taxon>
    </lineage>
</organism>
<dbReference type="Gene3D" id="3.90.930.1">
    <property type="match status" value="1"/>
</dbReference>
<evidence type="ECO:0008006" key="3">
    <source>
        <dbReference type="Google" id="ProtNLM"/>
    </source>
</evidence>
<reference evidence="1 2" key="2">
    <citation type="journal article" date="2022" name="Microorganisms">
        <title>Complete Genome Sequences of Two Flavobacterium ammonificans Strains and a Flavobacterium ammoniigenes Strain of Ammonifying Bacterioplankton Isolated from Surface River Water.</title>
        <authorList>
            <person name="Suda W."/>
            <person name="Ogata Y."/>
            <person name="Shindo C."/>
            <person name="Watanabe K."/>
        </authorList>
    </citation>
    <scope>NUCLEOTIDE SEQUENCE [LARGE SCALE GENOMIC DNA]</scope>
    <source>
        <strain evidence="1 2">GENT5</strain>
    </source>
</reference>
<protein>
    <recommendedName>
        <fullName evidence="3">Antitoxin component YwqK of the YwqJK toxin-antitoxin module</fullName>
    </recommendedName>
</protein>
<name>A0ABN6L227_9FLAO</name>
<dbReference type="InterPro" id="IPR011652">
    <property type="entry name" value="MORN_2"/>
</dbReference>
<dbReference type="SUPFAM" id="SSF82185">
    <property type="entry name" value="Histone H3 K4-specific methyltransferase SET7/9 N-terminal domain"/>
    <property type="match status" value="2"/>
</dbReference>
<dbReference type="RefSeq" id="WP_229317071.1">
    <property type="nucleotide sequence ID" value="NZ_AP025184.1"/>
</dbReference>
<accession>A0ABN6L227</accession>
<gene>
    <name evidence="1" type="ORF">GENT5_19410</name>
</gene>
<evidence type="ECO:0000313" key="2">
    <source>
        <dbReference type="Proteomes" id="UP001319867"/>
    </source>
</evidence>